<comment type="caution">
    <text evidence="2">The sequence shown here is derived from an EMBL/GenBank/DDBJ whole genome shotgun (WGS) entry which is preliminary data.</text>
</comment>
<dbReference type="EMBL" id="PDCK01000043">
    <property type="protein sequence ID" value="PRQ29704.1"/>
    <property type="molecule type" value="Genomic_DNA"/>
</dbReference>
<dbReference type="InterPro" id="IPR005135">
    <property type="entry name" value="Endo/exonuclease/phosphatase"/>
</dbReference>
<dbReference type="Gramene" id="PRQ29704">
    <property type="protein sequence ID" value="PRQ29704"/>
    <property type="gene ID" value="RchiOBHm_Chr5g0016671"/>
</dbReference>
<dbReference type="Gene3D" id="3.60.10.10">
    <property type="entry name" value="Endonuclease/exonuclease/phosphatase"/>
    <property type="match status" value="1"/>
</dbReference>
<protein>
    <submittedName>
        <fullName evidence="2">Putative endonuclease/exonuclease/phosphatase</fullName>
    </submittedName>
</protein>
<dbReference type="GO" id="GO:0004519">
    <property type="term" value="F:endonuclease activity"/>
    <property type="evidence" value="ECO:0007669"/>
    <property type="project" value="UniProtKB-KW"/>
</dbReference>
<dbReference type="Proteomes" id="UP000238479">
    <property type="component" value="Chromosome 5"/>
</dbReference>
<name>A0A2P6Q6B7_ROSCH</name>
<keyword evidence="2" id="KW-0378">Hydrolase</keyword>
<dbReference type="PANTHER" id="PTHR35218">
    <property type="entry name" value="RNASE H DOMAIN-CONTAINING PROTEIN"/>
    <property type="match status" value="1"/>
</dbReference>
<dbReference type="SUPFAM" id="SSF56219">
    <property type="entry name" value="DNase I-like"/>
    <property type="match status" value="1"/>
</dbReference>
<dbReference type="AlphaFoldDB" id="A0A2P6Q6B7"/>
<feature type="domain" description="Endonuclease/exonuclease/phosphatase" evidence="1">
    <location>
        <begin position="7"/>
        <end position="203"/>
    </location>
</feature>
<dbReference type="OMA" id="TEECEDF"/>
<keyword evidence="2" id="KW-0540">Nuclease</keyword>
<dbReference type="Pfam" id="PF03372">
    <property type="entry name" value="Exo_endo_phos"/>
    <property type="match status" value="1"/>
</dbReference>
<dbReference type="InterPro" id="IPR036691">
    <property type="entry name" value="Endo/exonu/phosph_ase_sf"/>
</dbReference>
<keyword evidence="2" id="KW-0269">Exonuclease</keyword>
<gene>
    <name evidence="2" type="ORF">RchiOBHm_Chr5g0016671</name>
</gene>
<dbReference type="GO" id="GO:0004527">
    <property type="term" value="F:exonuclease activity"/>
    <property type="evidence" value="ECO:0007669"/>
    <property type="project" value="UniProtKB-KW"/>
</dbReference>
<organism evidence="2 3">
    <name type="scientific">Rosa chinensis</name>
    <name type="common">China rose</name>
    <dbReference type="NCBI Taxonomy" id="74649"/>
    <lineage>
        <taxon>Eukaryota</taxon>
        <taxon>Viridiplantae</taxon>
        <taxon>Streptophyta</taxon>
        <taxon>Embryophyta</taxon>
        <taxon>Tracheophyta</taxon>
        <taxon>Spermatophyta</taxon>
        <taxon>Magnoliopsida</taxon>
        <taxon>eudicotyledons</taxon>
        <taxon>Gunneridae</taxon>
        <taxon>Pentapetalae</taxon>
        <taxon>rosids</taxon>
        <taxon>fabids</taxon>
        <taxon>Rosales</taxon>
        <taxon>Rosaceae</taxon>
        <taxon>Rosoideae</taxon>
        <taxon>Rosoideae incertae sedis</taxon>
        <taxon>Rosa</taxon>
    </lineage>
</organism>
<sequence>MNLLFRNCRGICNPSTRRALKILISQHKPKLVFLIETKIRDEDEFERLRCNLGFDHAEGVMSAGLAGGLGLFWYDDMKVQIRQPSTARFIDIVVEEGGGLMRWRFTGFYGNPEAAARHESWDILRALSDDDSLPWVVLGDFNEILLASEKLDGRPRSENQMRGFRDALGYAELVDLGFHGCSYTWSDSETKVRLDRVVATAAWFGSFIYLRASQTIFHSCSVLVQFLLSRSRNTIGFGLNHSG</sequence>
<evidence type="ECO:0000259" key="1">
    <source>
        <dbReference type="Pfam" id="PF03372"/>
    </source>
</evidence>
<evidence type="ECO:0000313" key="2">
    <source>
        <dbReference type="EMBL" id="PRQ29704.1"/>
    </source>
</evidence>
<accession>A0A2P6Q6B7</accession>
<keyword evidence="3" id="KW-1185">Reference proteome</keyword>
<reference evidence="2 3" key="1">
    <citation type="journal article" date="2018" name="Nat. Genet.">
        <title>The Rosa genome provides new insights in the design of modern roses.</title>
        <authorList>
            <person name="Bendahmane M."/>
        </authorList>
    </citation>
    <scope>NUCLEOTIDE SEQUENCE [LARGE SCALE GENOMIC DNA]</scope>
    <source>
        <strain evidence="3">cv. Old Blush</strain>
    </source>
</reference>
<evidence type="ECO:0000313" key="3">
    <source>
        <dbReference type="Proteomes" id="UP000238479"/>
    </source>
</evidence>
<keyword evidence="2" id="KW-0255">Endonuclease</keyword>
<dbReference type="PANTHER" id="PTHR35218:SF9">
    <property type="entry name" value="ENDONUCLEASE_EXONUCLEASE_PHOSPHATASE DOMAIN-CONTAINING PROTEIN"/>
    <property type="match status" value="1"/>
</dbReference>
<proteinExistence type="predicted"/>